<proteinExistence type="predicted"/>
<accession>A0AAN8CVR3</accession>
<dbReference type="SUPFAM" id="SSF57756">
    <property type="entry name" value="Retrovirus zinc finger-like domains"/>
    <property type="match status" value="1"/>
</dbReference>
<comment type="caution">
    <text evidence="2">The sequence shown here is derived from an EMBL/GenBank/DDBJ whole genome shotgun (WGS) entry which is preliminary data.</text>
</comment>
<protein>
    <recommendedName>
        <fullName evidence="4">CCHC-type domain-containing protein</fullName>
    </recommendedName>
</protein>
<evidence type="ECO:0008006" key="4">
    <source>
        <dbReference type="Google" id="ProtNLM"/>
    </source>
</evidence>
<dbReference type="EMBL" id="JAURVH010001528">
    <property type="protein sequence ID" value="KAK5910937.1"/>
    <property type="molecule type" value="Genomic_DNA"/>
</dbReference>
<name>A0AAN8CVR3_CHAGU</name>
<dbReference type="Proteomes" id="UP001331515">
    <property type="component" value="Unassembled WGS sequence"/>
</dbReference>
<gene>
    <name evidence="2" type="ORF">CgunFtcFv8_005154</name>
</gene>
<dbReference type="GO" id="GO:0008270">
    <property type="term" value="F:zinc ion binding"/>
    <property type="evidence" value="ECO:0007669"/>
    <property type="project" value="InterPro"/>
</dbReference>
<reference evidence="2 3" key="1">
    <citation type="journal article" date="2023" name="Mol. Biol. Evol.">
        <title>Genomics of Secondarily Temperate Adaptation in the Only Non-Antarctic Icefish.</title>
        <authorList>
            <person name="Rivera-Colon A.G."/>
            <person name="Rayamajhi N."/>
            <person name="Minhas B.F."/>
            <person name="Madrigal G."/>
            <person name="Bilyk K.T."/>
            <person name="Yoon V."/>
            <person name="Hune M."/>
            <person name="Gregory S."/>
            <person name="Cheng C.H.C."/>
            <person name="Catchen J.M."/>
        </authorList>
    </citation>
    <scope>NUCLEOTIDE SEQUENCE [LARGE SCALE GENOMIC DNA]</scope>
    <source>
        <tissue evidence="2">White muscle</tissue>
    </source>
</reference>
<feature type="region of interest" description="Disordered" evidence="1">
    <location>
        <begin position="47"/>
        <end position="83"/>
    </location>
</feature>
<evidence type="ECO:0000313" key="3">
    <source>
        <dbReference type="Proteomes" id="UP001331515"/>
    </source>
</evidence>
<dbReference type="AlphaFoldDB" id="A0AAN8CVR3"/>
<keyword evidence="3" id="KW-1185">Reference proteome</keyword>
<organism evidence="2 3">
    <name type="scientific">Champsocephalus gunnari</name>
    <name type="common">Mackerel icefish</name>
    <dbReference type="NCBI Taxonomy" id="52237"/>
    <lineage>
        <taxon>Eukaryota</taxon>
        <taxon>Metazoa</taxon>
        <taxon>Chordata</taxon>
        <taxon>Craniata</taxon>
        <taxon>Vertebrata</taxon>
        <taxon>Euteleostomi</taxon>
        <taxon>Actinopterygii</taxon>
        <taxon>Neopterygii</taxon>
        <taxon>Teleostei</taxon>
        <taxon>Neoteleostei</taxon>
        <taxon>Acanthomorphata</taxon>
        <taxon>Eupercaria</taxon>
        <taxon>Perciformes</taxon>
        <taxon>Notothenioidei</taxon>
        <taxon>Channichthyidae</taxon>
        <taxon>Champsocephalus</taxon>
    </lineage>
</organism>
<dbReference type="InterPro" id="IPR036875">
    <property type="entry name" value="Znf_CCHC_sf"/>
</dbReference>
<evidence type="ECO:0000256" key="1">
    <source>
        <dbReference type="SAM" id="MobiDB-lite"/>
    </source>
</evidence>
<evidence type="ECO:0000313" key="2">
    <source>
        <dbReference type="EMBL" id="KAK5910937.1"/>
    </source>
</evidence>
<dbReference type="GO" id="GO:0003676">
    <property type="term" value="F:nucleic acid binding"/>
    <property type="evidence" value="ECO:0007669"/>
    <property type="project" value="InterPro"/>
</dbReference>
<sequence>MTGLTDPIKDQLAPLEVPRDLESLIAVSIRIDNRLRERERERWRTRDGNLSFQGFPQRAAPPGEVFKPAPSDRRRTAPPLDTYKPMQLDRTRLSLEERQHRLREGCCFYCGQMDHQLDSCPRGGRW</sequence>